<evidence type="ECO:0000256" key="1">
    <source>
        <dbReference type="ARBA" id="ARBA00023002"/>
    </source>
</evidence>
<dbReference type="AlphaFoldDB" id="C8PDW0"/>
<comment type="caution">
    <text evidence="3">The sequence shown here is derived from an EMBL/GenBank/DDBJ whole genome shotgun (WGS) entry which is preliminary data.</text>
</comment>
<dbReference type="InterPro" id="IPR029039">
    <property type="entry name" value="Flavoprotein-like_sf"/>
</dbReference>
<dbReference type="PANTHER" id="PTHR47307:SF1">
    <property type="entry name" value="GLUTATHIONE-REGULATED POTASSIUM-EFFLUX SYSTEM ANCILLARY PROTEIN KEFG"/>
    <property type="match status" value="1"/>
</dbReference>
<evidence type="ECO:0000313" key="4">
    <source>
        <dbReference type="Proteomes" id="UP000005709"/>
    </source>
</evidence>
<feature type="domain" description="Flavodoxin-like fold" evidence="2">
    <location>
        <begin position="2"/>
        <end position="106"/>
    </location>
</feature>
<dbReference type="EMBL" id="ACYG01000004">
    <property type="protein sequence ID" value="EEV19032.1"/>
    <property type="molecule type" value="Genomic_DNA"/>
</dbReference>
<dbReference type="SUPFAM" id="SSF52218">
    <property type="entry name" value="Flavoproteins"/>
    <property type="match status" value="1"/>
</dbReference>
<dbReference type="GO" id="GO:0010181">
    <property type="term" value="F:FMN binding"/>
    <property type="evidence" value="ECO:0007669"/>
    <property type="project" value="TreeGrafter"/>
</dbReference>
<dbReference type="eggNOG" id="COG2249">
    <property type="taxonomic scope" value="Bacteria"/>
</dbReference>
<dbReference type="Pfam" id="PF02525">
    <property type="entry name" value="Flavodoxin_2"/>
    <property type="match status" value="1"/>
</dbReference>
<sequence length="123" mass="14104">MFQFPFFWYSVPSLMQKWLEDVFVHGFSHGRTGDKLRGKKLVISFTSGAPEEMYQKAGLQNYEIDEFLPPLKQTANMCGMQFSGVVYSGGLSYQSRHDEEKLAVMHQKAILHAKRVAELVKNL</sequence>
<dbReference type="Gene3D" id="3.40.50.360">
    <property type="match status" value="1"/>
</dbReference>
<proteinExistence type="predicted"/>
<name>C8PDW0_9BACT</name>
<dbReference type="PANTHER" id="PTHR47307">
    <property type="entry name" value="GLUTATHIONE-REGULATED POTASSIUM-EFFLUX SYSTEM ANCILLARY PROTEIN KEFG"/>
    <property type="match status" value="1"/>
</dbReference>
<dbReference type="InterPro" id="IPR003680">
    <property type="entry name" value="Flavodoxin_fold"/>
</dbReference>
<evidence type="ECO:0000313" key="3">
    <source>
        <dbReference type="EMBL" id="EEV19032.1"/>
    </source>
</evidence>
<gene>
    <name evidence="3" type="ORF">CAMGR0001_0666</name>
</gene>
<reference evidence="3 4" key="1">
    <citation type="submission" date="2009-07" db="EMBL/GenBank/DDBJ databases">
        <authorList>
            <person name="Madupu R."/>
            <person name="Sebastian Y."/>
            <person name="Durkin A.S."/>
            <person name="Torralba M."/>
            <person name="Methe B."/>
            <person name="Sutton G.G."/>
            <person name="Strausberg R.L."/>
            <person name="Nelson K.E."/>
        </authorList>
    </citation>
    <scope>NUCLEOTIDE SEQUENCE [LARGE SCALE GENOMIC DNA]</scope>
    <source>
        <strain evidence="3 4">RM3268</strain>
    </source>
</reference>
<evidence type="ECO:0000259" key="2">
    <source>
        <dbReference type="Pfam" id="PF02525"/>
    </source>
</evidence>
<keyword evidence="1 3" id="KW-0560">Oxidoreductase</keyword>
<dbReference type="GO" id="GO:0003955">
    <property type="term" value="F:NAD(P)H dehydrogenase (quinone) activity"/>
    <property type="evidence" value="ECO:0007669"/>
    <property type="project" value="TreeGrafter"/>
</dbReference>
<accession>C8PDW0</accession>
<keyword evidence="4" id="KW-1185">Reference proteome</keyword>
<protein>
    <submittedName>
        <fullName evidence="3">Flavodoxin-like protein</fullName>
        <ecNumber evidence="3">1.6.99.-</ecNumber>
    </submittedName>
</protein>
<dbReference type="Proteomes" id="UP000005709">
    <property type="component" value="Unassembled WGS sequence"/>
</dbReference>
<dbReference type="GO" id="GO:0009055">
    <property type="term" value="F:electron transfer activity"/>
    <property type="evidence" value="ECO:0007669"/>
    <property type="project" value="TreeGrafter"/>
</dbReference>
<organism evidence="3 4">
    <name type="scientific">Campylobacter gracilis RM3268</name>
    <dbReference type="NCBI Taxonomy" id="553220"/>
    <lineage>
        <taxon>Bacteria</taxon>
        <taxon>Pseudomonadati</taxon>
        <taxon>Campylobacterota</taxon>
        <taxon>Epsilonproteobacteria</taxon>
        <taxon>Campylobacterales</taxon>
        <taxon>Campylobacteraceae</taxon>
        <taxon>Campylobacter</taxon>
    </lineage>
</organism>
<dbReference type="InterPro" id="IPR046980">
    <property type="entry name" value="KefG/KefF"/>
</dbReference>
<dbReference type="EC" id="1.6.99.-" evidence="3"/>